<proteinExistence type="predicted"/>
<keyword evidence="2" id="KW-1185">Reference proteome</keyword>
<accession>A0A433D2W6</accession>
<protein>
    <submittedName>
        <fullName evidence="1">Uncharacterized protein</fullName>
    </submittedName>
</protein>
<sequence length="88" mass="9755">MIIELDCPEGYVCRVHRGEVFKVADVNEQIYSALTAVKECLEKVLTHANGAEEVLMLVRNAGVSHESDVDTLQVPCCLQTPVKRSKKV</sequence>
<comment type="caution">
    <text evidence="1">The sequence shown here is derived from an EMBL/GenBank/DDBJ whole genome shotgun (WGS) entry which is preliminary data.</text>
</comment>
<name>A0A433D2W6_9FUNG</name>
<dbReference type="Proteomes" id="UP000268093">
    <property type="component" value="Unassembled WGS sequence"/>
</dbReference>
<organism evidence="1 2">
    <name type="scientific">Jimgerdemannia flammicorona</name>
    <dbReference type="NCBI Taxonomy" id="994334"/>
    <lineage>
        <taxon>Eukaryota</taxon>
        <taxon>Fungi</taxon>
        <taxon>Fungi incertae sedis</taxon>
        <taxon>Mucoromycota</taxon>
        <taxon>Mucoromycotina</taxon>
        <taxon>Endogonomycetes</taxon>
        <taxon>Endogonales</taxon>
        <taxon>Endogonaceae</taxon>
        <taxon>Jimgerdemannia</taxon>
    </lineage>
</organism>
<dbReference type="EMBL" id="RBNI01007700">
    <property type="protein sequence ID" value="RUP45171.1"/>
    <property type="molecule type" value="Genomic_DNA"/>
</dbReference>
<dbReference type="AlphaFoldDB" id="A0A433D2W6"/>
<evidence type="ECO:0000313" key="1">
    <source>
        <dbReference type="EMBL" id="RUP45171.1"/>
    </source>
</evidence>
<gene>
    <name evidence="1" type="ORF">BC936DRAFT_148531</name>
</gene>
<evidence type="ECO:0000313" key="2">
    <source>
        <dbReference type="Proteomes" id="UP000268093"/>
    </source>
</evidence>
<reference evidence="1 2" key="1">
    <citation type="journal article" date="2018" name="New Phytol.">
        <title>Phylogenomics of Endogonaceae and evolution of mycorrhizas within Mucoromycota.</title>
        <authorList>
            <person name="Chang Y."/>
            <person name="Desiro A."/>
            <person name="Na H."/>
            <person name="Sandor L."/>
            <person name="Lipzen A."/>
            <person name="Clum A."/>
            <person name="Barry K."/>
            <person name="Grigoriev I.V."/>
            <person name="Martin F.M."/>
            <person name="Stajich J.E."/>
            <person name="Smith M.E."/>
            <person name="Bonito G."/>
            <person name="Spatafora J.W."/>
        </authorList>
    </citation>
    <scope>NUCLEOTIDE SEQUENCE [LARGE SCALE GENOMIC DNA]</scope>
    <source>
        <strain evidence="1 2">GMNB39</strain>
    </source>
</reference>